<proteinExistence type="predicted"/>
<dbReference type="InterPro" id="IPR036188">
    <property type="entry name" value="FAD/NAD-bd_sf"/>
</dbReference>
<dbReference type="Proteomes" id="UP000628017">
    <property type="component" value="Unassembled WGS sequence"/>
</dbReference>
<dbReference type="EMBL" id="BMKA01000007">
    <property type="protein sequence ID" value="GGA29918.1"/>
    <property type="molecule type" value="Genomic_DNA"/>
</dbReference>
<dbReference type="PANTHER" id="PTHR13789:SF268">
    <property type="entry name" value="5-METHYLPHENAZINE-1-CARBOXYLATE 1-MONOOXYGENASE"/>
    <property type="match status" value="1"/>
</dbReference>
<reference evidence="4" key="2">
    <citation type="submission" date="2020-09" db="EMBL/GenBank/DDBJ databases">
        <authorList>
            <person name="Sun Q."/>
            <person name="Zhou Y."/>
        </authorList>
    </citation>
    <scope>NUCLEOTIDE SEQUENCE</scope>
    <source>
        <strain evidence="4">CGMCC 1.15880</strain>
    </source>
</reference>
<dbReference type="SUPFAM" id="SSF54373">
    <property type="entry name" value="FAD-linked reductases, C-terminal domain"/>
    <property type="match status" value="1"/>
</dbReference>
<dbReference type="PRINTS" id="PR00420">
    <property type="entry name" value="RNGMNOXGNASE"/>
</dbReference>
<gene>
    <name evidence="4" type="ORF">GCM10011498_33810</name>
</gene>
<feature type="domain" description="FAD-binding" evidence="3">
    <location>
        <begin position="2"/>
        <end position="188"/>
    </location>
</feature>
<organism evidence="4 5">
    <name type="scientific">Neptunicoccus cionae</name>
    <dbReference type="NCBI Taxonomy" id="2035344"/>
    <lineage>
        <taxon>Bacteria</taxon>
        <taxon>Pseudomonadati</taxon>
        <taxon>Pseudomonadota</taxon>
        <taxon>Alphaproteobacteria</taxon>
        <taxon>Rhodobacterales</taxon>
        <taxon>Paracoccaceae</taxon>
        <taxon>Neptunicoccus</taxon>
    </lineage>
</organism>
<sequence length="410" mass="45076">MTVLIAGAGIGGLTLALSLHEKQIPFRIFEAVEEVAPLGVGINLQPHAVRELTEMGLADPLDAIGIRTREVAYFSQQGGYIWAEPRGEFAGYNWPQYSVHRGKLQLMLLQAIKARAGSDVVETGRRVKRSDDLDNAVEVLFTDGTREVGEVCIGADGIHSALRKQNAPQEGSPHWGGTIMWRGTTIAVPFLSGATMAMAGQKNQKFVVYPIETLPDGRQLVNWIADLTKPPEYLWNREDWNRRGDIVDFLPMFEDWAFDWLDIPALIRGAGAVFEYPMVDRNPLDQWVFGRTGLLGDAAHAMYPIGSNGASQAILDARVLTQCLVERGESQAALQQYENIRRETVNRIVLANRGDGPDKILDEVAELAPEGFNQINDVLSNEALAKVASQYKAIAGFDVEGLNARPSLVA</sequence>
<protein>
    <submittedName>
        <fullName evidence="4">Flavin-dependent oxidoreductase</fullName>
    </submittedName>
</protein>
<evidence type="ECO:0000313" key="4">
    <source>
        <dbReference type="EMBL" id="GGA29918.1"/>
    </source>
</evidence>
<keyword evidence="1" id="KW-0560">Oxidoreductase</keyword>
<comment type="caution">
    <text evidence="4">The sequence shown here is derived from an EMBL/GenBank/DDBJ whole genome shotgun (WGS) entry which is preliminary data.</text>
</comment>
<dbReference type="AlphaFoldDB" id="A0A916VSP2"/>
<dbReference type="SUPFAM" id="SSF51905">
    <property type="entry name" value="FAD/NAD(P)-binding domain"/>
    <property type="match status" value="1"/>
</dbReference>
<dbReference type="NCBIfam" id="NF005720">
    <property type="entry name" value="PRK07538.1"/>
    <property type="match status" value="1"/>
</dbReference>
<dbReference type="Gene3D" id="3.50.50.60">
    <property type="entry name" value="FAD/NAD(P)-binding domain"/>
    <property type="match status" value="1"/>
</dbReference>
<evidence type="ECO:0000259" key="3">
    <source>
        <dbReference type="Pfam" id="PF01494"/>
    </source>
</evidence>
<dbReference type="Gene3D" id="3.30.9.30">
    <property type="match status" value="1"/>
</dbReference>
<dbReference type="PANTHER" id="PTHR13789">
    <property type="entry name" value="MONOOXYGENASE"/>
    <property type="match status" value="1"/>
</dbReference>
<reference evidence="4" key="1">
    <citation type="journal article" date="2014" name="Int. J. Syst. Evol. Microbiol.">
        <title>Complete genome sequence of Corynebacterium casei LMG S-19264T (=DSM 44701T), isolated from a smear-ripened cheese.</title>
        <authorList>
            <consortium name="US DOE Joint Genome Institute (JGI-PGF)"/>
            <person name="Walter F."/>
            <person name="Albersmeier A."/>
            <person name="Kalinowski J."/>
            <person name="Ruckert C."/>
        </authorList>
    </citation>
    <scope>NUCLEOTIDE SEQUENCE</scope>
    <source>
        <strain evidence="4">CGMCC 1.15880</strain>
    </source>
</reference>
<dbReference type="GO" id="GO:0071949">
    <property type="term" value="F:FAD binding"/>
    <property type="evidence" value="ECO:0007669"/>
    <property type="project" value="InterPro"/>
</dbReference>
<evidence type="ECO:0000256" key="2">
    <source>
        <dbReference type="ARBA" id="ARBA00023033"/>
    </source>
</evidence>
<feature type="domain" description="FAD-binding" evidence="3">
    <location>
        <begin position="283"/>
        <end position="349"/>
    </location>
</feature>
<dbReference type="InterPro" id="IPR050493">
    <property type="entry name" value="FAD-dep_Monooxygenase_BioMet"/>
</dbReference>
<dbReference type="InterPro" id="IPR002938">
    <property type="entry name" value="FAD-bd"/>
</dbReference>
<dbReference type="GO" id="GO:0004497">
    <property type="term" value="F:monooxygenase activity"/>
    <property type="evidence" value="ECO:0007669"/>
    <property type="project" value="UniProtKB-KW"/>
</dbReference>
<dbReference type="Pfam" id="PF01494">
    <property type="entry name" value="FAD_binding_3"/>
    <property type="match status" value="2"/>
</dbReference>
<keyword evidence="5" id="KW-1185">Reference proteome</keyword>
<evidence type="ECO:0000313" key="5">
    <source>
        <dbReference type="Proteomes" id="UP000628017"/>
    </source>
</evidence>
<name>A0A916VSP2_9RHOB</name>
<accession>A0A916VSP2</accession>
<keyword evidence="2" id="KW-0503">Monooxygenase</keyword>
<evidence type="ECO:0000256" key="1">
    <source>
        <dbReference type="ARBA" id="ARBA00023002"/>
    </source>
</evidence>
<dbReference type="RefSeq" id="WP_188678145.1">
    <property type="nucleotide sequence ID" value="NZ_BMKA01000007.1"/>
</dbReference>